<dbReference type="EMBL" id="JAATWM020000015">
    <property type="protein sequence ID" value="KAF9877042.1"/>
    <property type="molecule type" value="Genomic_DNA"/>
</dbReference>
<proteinExistence type="predicted"/>
<protein>
    <submittedName>
        <fullName evidence="2">Uncharacterized protein</fullName>
    </submittedName>
</protein>
<reference evidence="2" key="1">
    <citation type="submission" date="2020-03" db="EMBL/GenBank/DDBJ databases">
        <authorList>
            <person name="He L."/>
        </authorList>
    </citation>
    <scope>NUCLEOTIDE SEQUENCE</scope>
    <source>
        <strain evidence="2">CkLH20</strain>
    </source>
</reference>
<dbReference type="RefSeq" id="XP_038746503.1">
    <property type="nucleotide sequence ID" value="XM_038888027.1"/>
</dbReference>
<evidence type="ECO:0000313" key="2">
    <source>
        <dbReference type="EMBL" id="KAF9877042.1"/>
    </source>
</evidence>
<feature type="region of interest" description="Disordered" evidence="1">
    <location>
        <begin position="204"/>
        <end position="231"/>
    </location>
</feature>
<dbReference type="Gene3D" id="3.40.50.300">
    <property type="entry name" value="P-loop containing nucleotide triphosphate hydrolases"/>
    <property type="match status" value="1"/>
</dbReference>
<sequence length="747" mass="84641">MLNASAENPPDCLLWSEALAAKFDGVGEFGKDKWDALLGHCQAVCDWPAASFAEELIDAYPDAKVLLTTRDVDKWYNSAIDTVNWRANDTFLWALSFVDWASSMYYPMLNKYWTTIFKGDFEKNGKEVFLAHNEHIRKLVPADNLLEFRMSDGWEPLCKFLGCPVPNTPFPYVNEVKESDQLKLSPEIWLDIIEYASRVRKSELDESKGQSSGSSKARGKSHGQSLGTTNKGTRDLNVLKALRLTSKTLCDLSSPLLFNTVSVGLSTESLARLETMSRNPSIATSVRCVRVNLAFYAEDLAQSWEAFRAYRAEMLGAIEERFRILLDELRDDVACSSQLKNHVRRLGASAAAHKIYDFSASQVRKARWKQMLAALHKLERSETENVLKPACDFARKVAQCVAKMPKVASLEISDLDIDLDWDHHEDKANSLSQHATAPMRWEKYDMTKNCKADEVPIAILLELPLELAKSGLALTKLSISVSASQHQDWDKLNLSSEMTTELANLAGDLKQLEIMWWSPNPDIECLGHPSDVATYNKQTKVVGTFISQILSLSPSLEKLRLCATAFDFSGWRHWEDRDEDYVVHKPSPLASCIGIPLLTQLKRLELDHFNTNVEPLANLIGSRPFPITVRLDNITILKPDNLHAALNMLRSKADPNQQQLGNSPTSPVYVESLFAVRDLEYLFRRKERDLNTGNSRWIEDYEKSPASPAIKYVRWQLDRNPVRNSRSMSYTGYRMFSDVHDLVLDMY</sequence>
<comment type="caution">
    <text evidence="2">The sequence shown here is derived from an EMBL/GenBank/DDBJ whole genome shotgun (WGS) entry which is preliminary data.</text>
</comment>
<organism evidence="2 3">
    <name type="scientific">Colletotrichum karsti</name>
    <dbReference type="NCBI Taxonomy" id="1095194"/>
    <lineage>
        <taxon>Eukaryota</taxon>
        <taxon>Fungi</taxon>
        <taxon>Dikarya</taxon>
        <taxon>Ascomycota</taxon>
        <taxon>Pezizomycotina</taxon>
        <taxon>Sordariomycetes</taxon>
        <taxon>Hypocreomycetidae</taxon>
        <taxon>Glomerellales</taxon>
        <taxon>Glomerellaceae</taxon>
        <taxon>Colletotrichum</taxon>
        <taxon>Colletotrichum boninense species complex</taxon>
    </lineage>
</organism>
<dbReference type="InterPro" id="IPR027417">
    <property type="entry name" value="P-loop_NTPase"/>
</dbReference>
<accession>A0A9P6I789</accession>
<feature type="compositionally biased region" description="Polar residues" evidence="1">
    <location>
        <begin position="222"/>
        <end position="231"/>
    </location>
</feature>
<dbReference type="PANTHER" id="PTHR36978">
    <property type="entry name" value="P-LOOP CONTAINING NUCLEOTIDE TRIPHOSPHATE HYDROLASE"/>
    <property type="match status" value="1"/>
</dbReference>
<dbReference type="Pfam" id="PF17784">
    <property type="entry name" value="Sulfotransfer_4"/>
    <property type="match status" value="1"/>
</dbReference>
<dbReference type="PANTHER" id="PTHR36978:SF4">
    <property type="entry name" value="P-LOOP CONTAINING NUCLEOSIDE TRIPHOSPHATE HYDROLASE PROTEIN"/>
    <property type="match status" value="1"/>
</dbReference>
<keyword evidence="3" id="KW-1185">Reference proteome</keyword>
<name>A0A9P6I789_9PEZI</name>
<evidence type="ECO:0000313" key="3">
    <source>
        <dbReference type="Proteomes" id="UP000781932"/>
    </source>
</evidence>
<reference evidence="2" key="2">
    <citation type="submission" date="2020-11" db="EMBL/GenBank/DDBJ databases">
        <title>Whole genome sequencing of Colletotrichum sp.</title>
        <authorList>
            <person name="Li H."/>
        </authorList>
    </citation>
    <scope>NUCLEOTIDE SEQUENCE</scope>
    <source>
        <strain evidence="2">CkLH20</strain>
    </source>
</reference>
<evidence type="ECO:0000256" key="1">
    <source>
        <dbReference type="SAM" id="MobiDB-lite"/>
    </source>
</evidence>
<dbReference type="GeneID" id="62161101"/>
<dbReference type="AlphaFoldDB" id="A0A9P6I789"/>
<dbReference type="Proteomes" id="UP000781932">
    <property type="component" value="Unassembled WGS sequence"/>
</dbReference>
<dbReference type="OrthoDB" id="408152at2759"/>
<dbReference type="SUPFAM" id="SSF52540">
    <property type="entry name" value="P-loop containing nucleoside triphosphate hydrolases"/>
    <property type="match status" value="1"/>
</dbReference>
<dbReference type="InterPro" id="IPR040632">
    <property type="entry name" value="Sulfotransfer_4"/>
</dbReference>
<gene>
    <name evidence="2" type="ORF">CkaCkLH20_05308</name>
</gene>